<gene>
    <name evidence="3" type="ORF">TevJSym_ar00020</name>
</gene>
<keyword evidence="3" id="KW-0223">Dioxygenase</keyword>
<evidence type="ECO:0000259" key="2">
    <source>
        <dbReference type="Pfam" id="PF02668"/>
    </source>
</evidence>
<reference evidence="3 4" key="1">
    <citation type="journal article" date="2011" name="ISME J.">
        <title>The endosymbionts of the deep-sea tubeworms Riftia pachyptila and Tevnia jerichonana share an identical physiology as revealed by proteogenomic analyses.</title>
        <authorList>
            <person name="Gardebrecht A."/>
            <person name="Markert S."/>
            <person name="Felbeck H."/>
            <person name="Thuermer A."/>
            <person name="Albrecht D."/>
            <person name="Wollherr A."/>
            <person name="Kabisch J."/>
            <person name="Lehmann R."/>
            <person name="Daniel R."/>
            <person name="Liesegang H."/>
            <person name="Hecker M."/>
            <person name="Sievert S.M."/>
            <person name="Schweder T."/>
        </authorList>
    </citation>
    <scope>NUCLEOTIDE SEQUENCE [LARGE SCALE GENOMIC DNA]</scope>
</reference>
<evidence type="ECO:0000313" key="4">
    <source>
        <dbReference type="Proteomes" id="UP000005167"/>
    </source>
</evidence>
<dbReference type="GO" id="GO:0016706">
    <property type="term" value="F:2-oxoglutarate-dependent dioxygenase activity"/>
    <property type="evidence" value="ECO:0007669"/>
    <property type="project" value="UniProtKB-ARBA"/>
</dbReference>
<dbReference type="AlphaFoldDB" id="G2FGM4"/>
<accession>G2FGM4</accession>
<protein>
    <submittedName>
        <fullName evidence="3">Taurine catabolism dioxygenase</fullName>
    </submittedName>
</protein>
<name>G2FGM4_9GAMM</name>
<dbReference type="InterPro" id="IPR003819">
    <property type="entry name" value="TauD/TfdA-like"/>
</dbReference>
<sequence>MAIWFIIGPTTSEKRLDNRLLIITTVTDICDNLRIMTKQRNPFDLANNEAYKRWREQKLTDYPTSLDQLIVEIGNPRDLRQSEYDALMTCCRKSNMVIWAGLSGHDSDKNTIRQLGERFGLHRLDHNMCADNDAITSLTVQPDALHRGYIPYSNRPIAWHTDGYYNQPKEQIHGLLLHCVEPAAKGGENALLDHEIVYLQIRDYQPAYIQALMHPQAMTIPANQVDGEILRPARSGPVFSIAPDGHLHMRYTDRSRSIEWRADPLLAEAVNYLKALLNAPSPWHFRGKLDAGQGLLSNNVLHTRSAFNKDKSQRLLYRARYFDRIQGT</sequence>
<keyword evidence="4" id="KW-1185">Reference proteome</keyword>
<dbReference type="Pfam" id="PF02668">
    <property type="entry name" value="TauD"/>
    <property type="match status" value="1"/>
</dbReference>
<evidence type="ECO:0000313" key="3">
    <source>
        <dbReference type="EMBL" id="EGW53988.1"/>
    </source>
</evidence>
<proteinExistence type="predicted"/>
<dbReference type="Proteomes" id="UP000005167">
    <property type="component" value="Unassembled WGS sequence"/>
</dbReference>
<dbReference type="EMBL" id="AFZB01000018">
    <property type="protein sequence ID" value="EGW53988.1"/>
    <property type="molecule type" value="Genomic_DNA"/>
</dbReference>
<dbReference type="InterPro" id="IPR042098">
    <property type="entry name" value="TauD-like_sf"/>
</dbReference>
<dbReference type="eggNOG" id="COG2175">
    <property type="taxonomic scope" value="Bacteria"/>
</dbReference>
<comment type="caution">
    <text evidence="3">The sequence shown here is derived from an EMBL/GenBank/DDBJ whole genome shotgun (WGS) entry which is preliminary data.</text>
</comment>
<dbReference type="PATRIC" id="fig|1049564.3.peg.2053"/>
<evidence type="ECO:0000256" key="1">
    <source>
        <dbReference type="ARBA" id="ARBA00023002"/>
    </source>
</evidence>
<keyword evidence="1" id="KW-0560">Oxidoreductase</keyword>
<feature type="domain" description="TauD/TfdA-like" evidence="2">
    <location>
        <begin position="102"/>
        <end position="319"/>
    </location>
</feature>
<dbReference type="Gene3D" id="3.60.130.10">
    <property type="entry name" value="Clavaminate synthase-like"/>
    <property type="match status" value="1"/>
</dbReference>
<organism evidence="3 4">
    <name type="scientific">endosymbiont of Tevnia jerichonana</name>
    <name type="common">vent Tica</name>
    <dbReference type="NCBI Taxonomy" id="1049564"/>
    <lineage>
        <taxon>Bacteria</taxon>
        <taxon>Pseudomonadati</taxon>
        <taxon>Pseudomonadota</taxon>
        <taxon>Gammaproteobacteria</taxon>
        <taxon>sulfur-oxidizing symbionts</taxon>
    </lineage>
</organism>
<dbReference type="SUPFAM" id="SSF51197">
    <property type="entry name" value="Clavaminate synthase-like"/>
    <property type="match status" value="1"/>
</dbReference>